<reference evidence="3 4" key="1">
    <citation type="journal article" date="2016" name="Nat. Commun.">
        <title>Thousands of microbial genomes shed light on interconnected biogeochemical processes in an aquifer system.</title>
        <authorList>
            <person name="Anantharaman K."/>
            <person name="Brown C.T."/>
            <person name="Hug L.A."/>
            <person name="Sharon I."/>
            <person name="Castelle C.J."/>
            <person name="Probst A.J."/>
            <person name="Thomas B.C."/>
            <person name="Singh A."/>
            <person name="Wilkins M.J."/>
            <person name="Karaoz U."/>
            <person name="Brodie E.L."/>
            <person name="Williams K.H."/>
            <person name="Hubbard S.S."/>
            <person name="Banfield J.F."/>
        </authorList>
    </citation>
    <scope>NUCLEOTIDE SEQUENCE [LARGE SCALE GENOMIC DNA]</scope>
    <source>
        <strain evidence="4">RIFCSPLOWO2_12_FULL_64_10</strain>
    </source>
</reference>
<feature type="chain" id="PRO_5009523423" description="Fe/B12 periplasmic-binding domain-containing protein" evidence="1">
    <location>
        <begin position="19"/>
        <end position="289"/>
    </location>
</feature>
<dbReference type="GO" id="GO:0071281">
    <property type="term" value="P:cellular response to iron ion"/>
    <property type="evidence" value="ECO:0007669"/>
    <property type="project" value="TreeGrafter"/>
</dbReference>
<gene>
    <name evidence="3" type="ORF">A3F84_26760</name>
</gene>
<dbReference type="Proteomes" id="UP000178606">
    <property type="component" value="Unassembled WGS sequence"/>
</dbReference>
<dbReference type="AlphaFoldDB" id="A0A1F6CJ36"/>
<proteinExistence type="predicted"/>
<organism evidence="3 4">
    <name type="scientific">Handelsmanbacteria sp. (strain RIFCSPLOWO2_12_FULL_64_10)</name>
    <dbReference type="NCBI Taxonomy" id="1817868"/>
    <lineage>
        <taxon>Bacteria</taxon>
        <taxon>Candidatus Handelsmaniibacteriota</taxon>
    </lineage>
</organism>
<dbReference type="PANTHER" id="PTHR30535:SF34">
    <property type="entry name" value="MOLYBDATE-BINDING PROTEIN MOLA"/>
    <property type="match status" value="1"/>
</dbReference>
<name>A0A1F6CJ36_HANXR</name>
<protein>
    <recommendedName>
        <fullName evidence="2">Fe/B12 periplasmic-binding domain-containing protein</fullName>
    </recommendedName>
</protein>
<dbReference type="Pfam" id="PF01497">
    <property type="entry name" value="Peripla_BP_2"/>
    <property type="match status" value="1"/>
</dbReference>
<evidence type="ECO:0000313" key="3">
    <source>
        <dbReference type="EMBL" id="OGG49118.1"/>
    </source>
</evidence>
<accession>A0A1F6CJ36</accession>
<keyword evidence="1" id="KW-0732">Signal</keyword>
<dbReference type="SUPFAM" id="SSF53807">
    <property type="entry name" value="Helical backbone' metal receptor"/>
    <property type="match status" value="1"/>
</dbReference>
<dbReference type="InterPro" id="IPR002491">
    <property type="entry name" value="ABC_transptr_periplasmic_BD"/>
</dbReference>
<feature type="signal peptide" evidence="1">
    <location>
        <begin position="1"/>
        <end position="18"/>
    </location>
</feature>
<sequence>MRRRVFLVLLVGLLGRWAAVQGGEAATPGLPKRICSLTLATDEMLAALVGPERVVGVSRFVDHAGISNVAGHYPASVPRIRADLEQIIALRPDLVCVASYNSADFLEMLHKSSLPVFRHEETHTFAGVMRDLTALGERVGAQEKAKSVVADMERRLSDLQTALASPGVRPRVLYWSDGWTAGSHTTIGEMIERAGGVNVAASLGMEGMAEVSVERALAADPDVLLLVAWKAGEPATAVELPPALRTLRAVREGRVVSVEGRALSAASQFAVDGAERLARRLHPECFQKQ</sequence>
<dbReference type="PANTHER" id="PTHR30535">
    <property type="entry name" value="VITAMIN B12-BINDING PROTEIN"/>
    <property type="match status" value="1"/>
</dbReference>
<comment type="caution">
    <text evidence="3">The sequence shown here is derived from an EMBL/GenBank/DDBJ whole genome shotgun (WGS) entry which is preliminary data.</text>
</comment>
<dbReference type="Gene3D" id="3.40.50.1980">
    <property type="entry name" value="Nitrogenase molybdenum iron protein domain"/>
    <property type="match status" value="2"/>
</dbReference>
<evidence type="ECO:0000259" key="2">
    <source>
        <dbReference type="PROSITE" id="PS50983"/>
    </source>
</evidence>
<dbReference type="PROSITE" id="PS50983">
    <property type="entry name" value="FE_B12_PBP"/>
    <property type="match status" value="1"/>
</dbReference>
<dbReference type="EMBL" id="MFKF01000239">
    <property type="protein sequence ID" value="OGG49118.1"/>
    <property type="molecule type" value="Genomic_DNA"/>
</dbReference>
<feature type="domain" description="Fe/B12 periplasmic-binding" evidence="2">
    <location>
        <begin position="33"/>
        <end position="285"/>
    </location>
</feature>
<evidence type="ECO:0000256" key="1">
    <source>
        <dbReference type="SAM" id="SignalP"/>
    </source>
</evidence>
<evidence type="ECO:0000313" key="4">
    <source>
        <dbReference type="Proteomes" id="UP000178606"/>
    </source>
</evidence>
<dbReference type="InterPro" id="IPR050902">
    <property type="entry name" value="ABC_Transporter_SBP"/>
</dbReference>